<dbReference type="InterPro" id="IPR038475">
    <property type="entry name" value="RecG_C_sf"/>
</dbReference>
<name>A0A4P2PZD5_SORCE</name>
<dbReference type="PANTHER" id="PTHR30595">
    <property type="entry name" value="GLPR-RELATED TRANSCRIPTIONAL REPRESSOR"/>
    <property type="match status" value="1"/>
</dbReference>
<dbReference type="Proteomes" id="UP000295781">
    <property type="component" value="Chromosome"/>
</dbReference>
<dbReference type="AlphaFoldDB" id="A0A4P2PZD5"/>
<dbReference type="OrthoDB" id="9798761at2"/>
<dbReference type="InterPro" id="IPR038461">
    <property type="entry name" value="Schlafen_AlbA_2_dom_sf"/>
</dbReference>
<protein>
    <recommendedName>
        <fullName evidence="1">Schlafen AlbA-2 domain-containing protein</fullName>
    </recommendedName>
</protein>
<evidence type="ECO:0000313" key="2">
    <source>
        <dbReference type="EMBL" id="AUX22269.1"/>
    </source>
</evidence>
<reference evidence="2 3" key="1">
    <citation type="submission" date="2015-09" db="EMBL/GenBank/DDBJ databases">
        <title>Sorangium comparison.</title>
        <authorList>
            <person name="Zaburannyi N."/>
            <person name="Bunk B."/>
            <person name="Overmann J."/>
            <person name="Mueller R."/>
        </authorList>
    </citation>
    <scope>NUCLEOTIDE SEQUENCE [LARGE SCALE GENOMIC DNA]</scope>
    <source>
        <strain evidence="2 3">So ceGT47</strain>
    </source>
</reference>
<dbReference type="PANTHER" id="PTHR30595:SF6">
    <property type="entry name" value="SCHLAFEN ALBA-2 DOMAIN-CONTAINING PROTEIN"/>
    <property type="match status" value="1"/>
</dbReference>
<dbReference type="Pfam" id="PF13749">
    <property type="entry name" value="HATPase_c_4"/>
    <property type="match status" value="1"/>
</dbReference>
<dbReference type="RefSeq" id="WP_129347462.1">
    <property type="nucleotide sequence ID" value="NZ_CP012670.1"/>
</dbReference>
<evidence type="ECO:0000259" key="1">
    <source>
        <dbReference type="Pfam" id="PF04326"/>
    </source>
</evidence>
<dbReference type="Gene3D" id="3.30.565.60">
    <property type="match status" value="1"/>
</dbReference>
<gene>
    <name evidence="2" type="ORF">SOCEGT47_027700</name>
</gene>
<feature type="domain" description="Schlafen AlbA-2" evidence="1">
    <location>
        <begin position="6"/>
        <end position="88"/>
    </location>
</feature>
<dbReference type="InterPro" id="IPR007421">
    <property type="entry name" value="Schlafen_AlbA_2_dom"/>
</dbReference>
<dbReference type="Gene3D" id="3.30.950.30">
    <property type="entry name" value="Schlafen, AAA domain"/>
    <property type="match status" value="1"/>
</dbReference>
<dbReference type="Pfam" id="PF04326">
    <property type="entry name" value="SLFN_AlbA_2"/>
    <property type="match status" value="1"/>
</dbReference>
<evidence type="ECO:0000313" key="3">
    <source>
        <dbReference type="Proteomes" id="UP000295781"/>
    </source>
</evidence>
<dbReference type="EMBL" id="CP012670">
    <property type="protein sequence ID" value="AUX22269.1"/>
    <property type="molecule type" value="Genomic_DNA"/>
</dbReference>
<sequence length="342" mass="37602">MSASRFFLGVEDDGSVTGVGTLKEADTLMLRVVQVCQTMVSPAIWCPIIKAEIGGHRLLVVDVPASSPGRPYRADHVFYIRDASMAREATRDELVRMLQSQNAYHDELPVDGATLDDLDLEAVDGYLRALYEPGAPARRDHYLRSSKCVEAGGVPTVSGLLLFGGDPQRWFPDARISAVRFPGASVSGEFADRKEIGGNLLQQLDHAMTFAPAPARISGVERIERGIPDVVLREALVNALSHRDYRAASQVRLFVFSDRLEIISPGGLLNHLTLDSIRIAGISLRRNPVISSLLARARRQESLGIGIPEMIARMRERGLPEPEFSVEGGHFRVVLRMAEEAR</sequence>
<proteinExistence type="predicted"/>
<organism evidence="2 3">
    <name type="scientific">Sorangium cellulosum</name>
    <name type="common">Polyangium cellulosum</name>
    <dbReference type="NCBI Taxonomy" id="56"/>
    <lineage>
        <taxon>Bacteria</taxon>
        <taxon>Pseudomonadati</taxon>
        <taxon>Myxococcota</taxon>
        <taxon>Polyangia</taxon>
        <taxon>Polyangiales</taxon>
        <taxon>Polyangiaceae</taxon>
        <taxon>Sorangium</taxon>
    </lineage>
</organism>
<accession>A0A4P2PZD5</accession>